<dbReference type="EMBL" id="KL198015">
    <property type="protein sequence ID" value="KDQ21968.1"/>
    <property type="molecule type" value="Genomic_DNA"/>
</dbReference>
<organism evidence="1 2">
    <name type="scientific">Pleurotus ostreatus (strain PC15)</name>
    <name type="common">Oyster mushroom</name>
    <dbReference type="NCBI Taxonomy" id="1137138"/>
    <lineage>
        <taxon>Eukaryota</taxon>
        <taxon>Fungi</taxon>
        <taxon>Dikarya</taxon>
        <taxon>Basidiomycota</taxon>
        <taxon>Agaricomycotina</taxon>
        <taxon>Agaricomycetes</taxon>
        <taxon>Agaricomycetidae</taxon>
        <taxon>Agaricales</taxon>
        <taxon>Pleurotineae</taxon>
        <taxon>Pleurotaceae</taxon>
        <taxon>Pleurotus</taxon>
    </lineage>
</organism>
<proteinExistence type="predicted"/>
<reference evidence="2" key="1">
    <citation type="journal article" date="2014" name="Proc. Natl. Acad. Sci. U.S.A.">
        <title>Extensive sampling of basidiomycete genomes demonstrates inadequacy of the white-rot/brown-rot paradigm for wood decay fungi.</title>
        <authorList>
            <person name="Riley R."/>
            <person name="Salamov A.A."/>
            <person name="Brown D.W."/>
            <person name="Nagy L.G."/>
            <person name="Floudas D."/>
            <person name="Held B.W."/>
            <person name="Levasseur A."/>
            <person name="Lombard V."/>
            <person name="Morin E."/>
            <person name="Otillar R."/>
            <person name="Lindquist E.A."/>
            <person name="Sun H."/>
            <person name="LaButti K.M."/>
            <person name="Schmutz J."/>
            <person name="Jabbour D."/>
            <person name="Luo H."/>
            <person name="Baker S.E."/>
            <person name="Pisabarro A.G."/>
            <person name="Walton J.D."/>
            <person name="Blanchette R.A."/>
            <person name="Henrissat B."/>
            <person name="Martin F."/>
            <person name="Cullen D."/>
            <person name="Hibbett D.S."/>
            <person name="Grigoriev I.V."/>
        </authorList>
    </citation>
    <scope>NUCLEOTIDE SEQUENCE [LARGE SCALE GENOMIC DNA]</scope>
    <source>
        <strain evidence="2">PC15</strain>
    </source>
</reference>
<dbReference type="VEuPathDB" id="FungiDB:PLEOSDRAFT_1110083"/>
<evidence type="ECO:0008006" key="3">
    <source>
        <dbReference type="Google" id="ProtNLM"/>
    </source>
</evidence>
<evidence type="ECO:0000313" key="1">
    <source>
        <dbReference type="EMBL" id="KDQ21968.1"/>
    </source>
</evidence>
<accession>A0A067N1T5</accession>
<dbReference type="AlphaFoldDB" id="A0A067N1T5"/>
<dbReference type="Proteomes" id="UP000027073">
    <property type="component" value="Unassembled WGS sequence"/>
</dbReference>
<evidence type="ECO:0000313" key="2">
    <source>
        <dbReference type="Proteomes" id="UP000027073"/>
    </source>
</evidence>
<protein>
    <recommendedName>
        <fullName evidence="3">HNH nuclease domain-containing protein</fullName>
    </recommendedName>
</protein>
<name>A0A067N1T5_PLEO1</name>
<dbReference type="InParanoid" id="A0A067N1T5"/>
<dbReference type="STRING" id="1137138.A0A067N1T5"/>
<dbReference type="OrthoDB" id="3133596at2759"/>
<dbReference type="HOGENOM" id="CLU_704212_0_0_1"/>
<sequence>MLSRRYIHDDKPSEDAKKLVGRVDPNSQRCLIENRQDLAVEHCYLLPTYLLRNERIVEMSSLEWFWGMKHGSLNLDTRYNVFPISSSLLRLYEENKWGLLPSDDIVHHYARGLSLGFASRPKGDTVQNGVFTYRFLPLSKAIESMGILHQHDHPTPHPPTPSSFITSVHPFSELQNLESHLHPKFAIAALGYKLGLVDQNRRKELLLHWPILWTLMSVHRAWMVSVPAVACDHESFASLSESRSTSDSGYGGGISEGRCLIENCLKFREVEYCHVIPRSFTKFTDNMTNLEWYWGLRHSTLDLDTRRNILLAGSSLHGLHDNHRWGLLPPDDIINKYANNIDEEEHYQRGSVEVPDGVFSYRLIPLSDVRAGLGSKASGLGQVIVGQGLVEM</sequence>
<gene>
    <name evidence="1" type="ORF">PLEOSDRAFT_1110083</name>
</gene>